<dbReference type="GO" id="GO:0016853">
    <property type="term" value="F:isomerase activity"/>
    <property type="evidence" value="ECO:0007669"/>
    <property type="project" value="UniProtKB-KW"/>
</dbReference>
<dbReference type="Proteomes" id="UP001596087">
    <property type="component" value="Unassembled WGS sequence"/>
</dbReference>
<dbReference type="Gene3D" id="1.20.120.450">
    <property type="entry name" value="dinb family like domain"/>
    <property type="match status" value="1"/>
</dbReference>
<reference evidence="3" key="1">
    <citation type="journal article" date="2019" name="Int. J. Syst. Evol. Microbiol.">
        <title>The Global Catalogue of Microorganisms (GCM) 10K type strain sequencing project: providing services to taxonomists for standard genome sequencing and annotation.</title>
        <authorList>
            <consortium name="The Broad Institute Genomics Platform"/>
            <consortium name="The Broad Institute Genome Sequencing Center for Infectious Disease"/>
            <person name="Wu L."/>
            <person name="Ma J."/>
        </authorList>
    </citation>
    <scope>NUCLEOTIDE SEQUENCE [LARGE SCALE GENOMIC DNA]</scope>
    <source>
        <strain evidence="3">DFY41</strain>
    </source>
</reference>
<protein>
    <submittedName>
        <fullName evidence="2">Maleylpyruvate isomerase N-terminal domain-containing protein</fullName>
    </submittedName>
</protein>
<evidence type="ECO:0000313" key="3">
    <source>
        <dbReference type="Proteomes" id="UP001596087"/>
    </source>
</evidence>
<dbReference type="InterPro" id="IPR024344">
    <property type="entry name" value="MDMPI_metal-binding"/>
</dbReference>
<organism evidence="2 3">
    <name type="scientific">Nocardioides taihuensis</name>
    <dbReference type="NCBI Taxonomy" id="1835606"/>
    <lineage>
        <taxon>Bacteria</taxon>
        <taxon>Bacillati</taxon>
        <taxon>Actinomycetota</taxon>
        <taxon>Actinomycetes</taxon>
        <taxon>Propionibacteriales</taxon>
        <taxon>Nocardioidaceae</taxon>
        <taxon>Nocardioides</taxon>
    </lineage>
</organism>
<proteinExistence type="predicted"/>
<name>A0ABW0BDR5_9ACTN</name>
<accession>A0ABW0BDR5</accession>
<keyword evidence="2" id="KW-0413">Isomerase</keyword>
<dbReference type="EMBL" id="JBHSKD010000002">
    <property type="protein sequence ID" value="MFC5175398.1"/>
    <property type="molecule type" value="Genomic_DNA"/>
</dbReference>
<feature type="domain" description="Mycothiol-dependent maleylpyruvate isomerase metal-binding" evidence="1">
    <location>
        <begin position="19"/>
        <end position="144"/>
    </location>
</feature>
<evidence type="ECO:0000259" key="1">
    <source>
        <dbReference type="Pfam" id="PF11716"/>
    </source>
</evidence>
<dbReference type="RefSeq" id="WP_378586100.1">
    <property type="nucleotide sequence ID" value="NZ_JBHSKD010000002.1"/>
</dbReference>
<sequence>MGMTLAEAHVRGFEVAGHHTARFVAYVRALTEDEVALPVPGLTWTVGQTVTHVQSVYERYTVDRRRADTADLVAVANEEDVARIGVGLEASARSIEEQWAFLGAVVGSVPPDTEFPFHAGLQTTMAGGWGNLLGELLAHGDDLARATGKPFGVPGEDLEVTWRFGFPLLSGWLRPEARGLVETWRLQMPFGDIGLVLDRGVFDVIDDPAGADHDLEVGDVEELTLQVPYRRREAGDPLVELLGSRFRDL</sequence>
<dbReference type="SUPFAM" id="SSF109854">
    <property type="entry name" value="DinB/YfiT-like putative metalloenzymes"/>
    <property type="match status" value="1"/>
</dbReference>
<gene>
    <name evidence="2" type="ORF">ACFPGP_01860</name>
</gene>
<comment type="caution">
    <text evidence="2">The sequence shown here is derived from an EMBL/GenBank/DDBJ whole genome shotgun (WGS) entry which is preliminary data.</text>
</comment>
<evidence type="ECO:0000313" key="2">
    <source>
        <dbReference type="EMBL" id="MFC5175398.1"/>
    </source>
</evidence>
<dbReference type="Pfam" id="PF11716">
    <property type="entry name" value="MDMPI_N"/>
    <property type="match status" value="1"/>
</dbReference>
<keyword evidence="3" id="KW-1185">Reference proteome</keyword>
<dbReference type="InterPro" id="IPR034660">
    <property type="entry name" value="DinB/YfiT-like"/>
</dbReference>